<keyword evidence="4 10" id="KW-1003">Cell membrane</keyword>
<dbReference type="InterPro" id="IPR058204">
    <property type="entry name" value="FtsX_firmicutes-type"/>
</dbReference>
<feature type="transmembrane region" description="Helical" evidence="11">
    <location>
        <begin position="23"/>
        <end position="47"/>
    </location>
</feature>
<evidence type="ECO:0000259" key="13">
    <source>
        <dbReference type="Pfam" id="PF18075"/>
    </source>
</evidence>
<evidence type="ECO:0000256" key="7">
    <source>
        <dbReference type="ARBA" id="ARBA00022989"/>
    </source>
</evidence>
<keyword evidence="7 11" id="KW-1133">Transmembrane helix</keyword>
<evidence type="ECO:0000256" key="1">
    <source>
        <dbReference type="ARBA" id="ARBA00004651"/>
    </source>
</evidence>
<keyword evidence="8 10" id="KW-0472">Membrane</keyword>
<dbReference type="PANTHER" id="PTHR47755:SF1">
    <property type="entry name" value="CELL DIVISION PROTEIN FTSX"/>
    <property type="match status" value="1"/>
</dbReference>
<dbReference type="AlphaFoldDB" id="A0A833L176"/>
<organism evidence="14 15">
    <name type="scientific">Candidatus Saganbacteria bacterium</name>
    <dbReference type="NCBI Taxonomy" id="2575572"/>
    <lineage>
        <taxon>Bacteria</taxon>
        <taxon>Bacillati</taxon>
        <taxon>Saganbacteria</taxon>
    </lineage>
</organism>
<dbReference type="Pfam" id="PF02687">
    <property type="entry name" value="FtsX"/>
    <property type="match status" value="1"/>
</dbReference>
<name>A0A833L176_UNCSA</name>
<dbReference type="InterPro" id="IPR040690">
    <property type="entry name" value="FtsX_ECD"/>
</dbReference>
<sequence>MNILTNLEFSVVEALRSIRRSGLMSLVAIGIVTISLTVFGIFLLFAINLGNMVSFMGTRLDIVAYVDRDLNQDSAQILETAISQIPGVDKVNYIPKDQAWKTFREEFGAKLDIADVVKENPLPNAFAVRVRTPDILPRVAEQVARFSDVSEVRYSGKLIKQIQNLVDAVRIGGAVLSILLFFATLLIVVNTIRLTVLARETDIYIMRLVGATNSFIRWPFVIEGILMGILGGILGVIILRFSYDAVLLRVKSALPFLPVVADSGLLTFVYVCIGISGVMLGMLGGYISVSRILKEKG</sequence>
<gene>
    <name evidence="14" type="ORF">FD145_705</name>
</gene>
<dbReference type="Proteomes" id="UP000488506">
    <property type="component" value="Unassembled WGS sequence"/>
</dbReference>
<evidence type="ECO:0000256" key="3">
    <source>
        <dbReference type="ARBA" id="ARBA00021907"/>
    </source>
</evidence>
<dbReference type="EMBL" id="WPAF01000009">
    <property type="protein sequence ID" value="KAF0134325.1"/>
    <property type="molecule type" value="Genomic_DNA"/>
</dbReference>
<keyword evidence="9 10" id="KW-0131">Cell cycle</keyword>
<evidence type="ECO:0000259" key="12">
    <source>
        <dbReference type="Pfam" id="PF02687"/>
    </source>
</evidence>
<comment type="similarity">
    <text evidence="2 10">Belongs to the ABC-4 integral membrane protein family. FtsX subfamily.</text>
</comment>
<evidence type="ECO:0000256" key="11">
    <source>
        <dbReference type="SAM" id="Phobius"/>
    </source>
</evidence>
<dbReference type="Gene3D" id="3.30.70.3040">
    <property type="match status" value="1"/>
</dbReference>
<evidence type="ECO:0000256" key="8">
    <source>
        <dbReference type="ARBA" id="ARBA00023136"/>
    </source>
</evidence>
<evidence type="ECO:0000256" key="9">
    <source>
        <dbReference type="ARBA" id="ARBA00023306"/>
    </source>
</evidence>
<keyword evidence="6 11" id="KW-0812">Transmembrane</keyword>
<evidence type="ECO:0000256" key="4">
    <source>
        <dbReference type="ARBA" id="ARBA00022475"/>
    </source>
</evidence>
<evidence type="ECO:0000256" key="5">
    <source>
        <dbReference type="ARBA" id="ARBA00022618"/>
    </source>
</evidence>
<accession>A0A833L176</accession>
<comment type="subcellular location">
    <subcellularLocation>
        <location evidence="1">Cell membrane</location>
        <topology evidence="1">Multi-pass membrane protein</topology>
    </subcellularLocation>
</comment>
<dbReference type="InterPro" id="IPR004513">
    <property type="entry name" value="FtsX"/>
</dbReference>
<protein>
    <recommendedName>
        <fullName evidence="3 10">Cell division protein FtsX</fullName>
    </recommendedName>
</protein>
<dbReference type="GO" id="GO:0051301">
    <property type="term" value="P:cell division"/>
    <property type="evidence" value="ECO:0007669"/>
    <property type="project" value="UniProtKB-KW"/>
</dbReference>
<evidence type="ECO:0000313" key="15">
    <source>
        <dbReference type="Proteomes" id="UP000488506"/>
    </source>
</evidence>
<feature type="domain" description="FtsX extracellular" evidence="13">
    <location>
        <begin position="61"/>
        <end position="152"/>
    </location>
</feature>
<dbReference type="PIRSF" id="PIRSF003097">
    <property type="entry name" value="FtsX"/>
    <property type="match status" value="1"/>
</dbReference>
<keyword evidence="5 10" id="KW-0132">Cell division</keyword>
<dbReference type="PANTHER" id="PTHR47755">
    <property type="entry name" value="CELL DIVISION PROTEIN FTSX"/>
    <property type="match status" value="1"/>
</dbReference>
<evidence type="ECO:0000313" key="14">
    <source>
        <dbReference type="EMBL" id="KAF0134325.1"/>
    </source>
</evidence>
<dbReference type="Pfam" id="PF18075">
    <property type="entry name" value="FtsX_ECD"/>
    <property type="match status" value="1"/>
</dbReference>
<evidence type="ECO:0000256" key="6">
    <source>
        <dbReference type="ARBA" id="ARBA00022692"/>
    </source>
</evidence>
<dbReference type="InterPro" id="IPR003838">
    <property type="entry name" value="ABC3_permease_C"/>
</dbReference>
<comment type="caution">
    <text evidence="14">The sequence shown here is derived from an EMBL/GenBank/DDBJ whole genome shotgun (WGS) entry which is preliminary data.</text>
</comment>
<feature type="transmembrane region" description="Helical" evidence="11">
    <location>
        <begin position="174"/>
        <end position="197"/>
    </location>
</feature>
<feature type="transmembrane region" description="Helical" evidence="11">
    <location>
        <begin position="263"/>
        <end position="289"/>
    </location>
</feature>
<evidence type="ECO:0000256" key="2">
    <source>
        <dbReference type="ARBA" id="ARBA00007379"/>
    </source>
</evidence>
<proteinExistence type="inferred from homology"/>
<reference evidence="14 15" key="1">
    <citation type="submission" date="2019-12" db="EMBL/GenBank/DDBJ databases">
        <authorList>
            <person name="Wolfe R."/>
            <person name="Danczak R."/>
            <person name="Wilkins M."/>
        </authorList>
    </citation>
    <scope>NUCLEOTIDE SEQUENCE [LARGE SCALE GENOMIC DNA]</scope>
    <source>
        <strain evidence="14">X2_MaxBin.013</strain>
    </source>
</reference>
<feature type="domain" description="ABC3 transporter permease C-terminal" evidence="12">
    <location>
        <begin position="175"/>
        <end position="295"/>
    </location>
</feature>
<feature type="transmembrane region" description="Helical" evidence="11">
    <location>
        <begin position="218"/>
        <end position="243"/>
    </location>
</feature>
<dbReference type="GO" id="GO:0005886">
    <property type="term" value="C:plasma membrane"/>
    <property type="evidence" value="ECO:0007669"/>
    <property type="project" value="UniProtKB-SubCell"/>
</dbReference>
<evidence type="ECO:0000256" key="10">
    <source>
        <dbReference type="PIRNR" id="PIRNR003097"/>
    </source>
</evidence>
<dbReference type="NCBIfam" id="NF038347">
    <property type="entry name" value="FtsX_Gpos"/>
    <property type="match status" value="1"/>
</dbReference>